<dbReference type="AlphaFoldDB" id="A0A423SG45"/>
<feature type="transmembrane region" description="Helical" evidence="2">
    <location>
        <begin position="107"/>
        <end position="126"/>
    </location>
</feature>
<feature type="region of interest" description="Disordered" evidence="1">
    <location>
        <begin position="361"/>
        <end position="410"/>
    </location>
</feature>
<gene>
    <name evidence="3" type="ORF">C7M84_018963</name>
</gene>
<dbReference type="EMBL" id="QCYY01003478">
    <property type="protein sequence ID" value="ROT63161.1"/>
    <property type="molecule type" value="Genomic_DNA"/>
</dbReference>
<feature type="compositionally biased region" description="Pro residues" evidence="1">
    <location>
        <begin position="325"/>
        <end position="342"/>
    </location>
</feature>
<evidence type="ECO:0000256" key="2">
    <source>
        <dbReference type="SAM" id="Phobius"/>
    </source>
</evidence>
<accession>A0A423SG45</accession>
<evidence type="ECO:0000313" key="3">
    <source>
        <dbReference type="EMBL" id="ROT63161.1"/>
    </source>
</evidence>
<feature type="transmembrane region" description="Helical" evidence="2">
    <location>
        <begin position="221"/>
        <end position="239"/>
    </location>
</feature>
<sequence length="410" mass="45652">MYSSPLIHFLPFNFSVLPSSFLLFPLPPIYHTNVSSFFPFLPLYSFSFYFSLLLSFFPCSSSPLVVLCLSSLHFAVFSLFFPLRCILSLLSSYSLFSPFIIRIQSSYFLLSPFSSSLPFFFFFFWLDLPFTLSSVSFSLLPFLSLCSLSLSSSPFTFPPLFLLSFLPSSLPLPSLFPFLLSPLLSFLPSSLPLPLFFPFLLSPFSPFSPLPFLSPHYFHSSYPHFYLFSLLPFLFPYSFHSSYSLFSPFTFRIPLSTRRNALVSLFPFVIVRELLFPLFPKGATPLSLSILRPTLSSSPFAPHPLPLASPHFLLDPSFPTLSPSPSSPNTPPPLLPTITPPPSSLSHSIPPFPLLPTYTASPPSSPSLFITPPHPNTPFPLSHPIAPPAPPPPPTSSYSPQYPFPPPAPP</sequence>
<organism evidence="3 4">
    <name type="scientific">Penaeus vannamei</name>
    <name type="common">Whiteleg shrimp</name>
    <name type="synonym">Litopenaeus vannamei</name>
    <dbReference type="NCBI Taxonomy" id="6689"/>
    <lineage>
        <taxon>Eukaryota</taxon>
        <taxon>Metazoa</taxon>
        <taxon>Ecdysozoa</taxon>
        <taxon>Arthropoda</taxon>
        <taxon>Crustacea</taxon>
        <taxon>Multicrustacea</taxon>
        <taxon>Malacostraca</taxon>
        <taxon>Eumalacostraca</taxon>
        <taxon>Eucarida</taxon>
        <taxon>Decapoda</taxon>
        <taxon>Dendrobranchiata</taxon>
        <taxon>Penaeoidea</taxon>
        <taxon>Penaeidae</taxon>
        <taxon>Penaeus</taxon>
    </lineage>
</organism>
<dbReference type="Proteomes" id="UP000283509">
    <property type="component" value="Unassembled WGS sequence"/>
</dbReference>
<proteinExistence type="predicted"/>
<feature type="transmembrane region" description="Helical" evidence="2">
    <location>
        <begin position="138"/>
        <end position="163"/>
    </location>
</feature>
<keyword evidence="2" id="KW-0812">Transmembrane</keyword>
<comment type="caution">
    <text evidence="3">The sequence shown here is derived from an EMBL/GenBank/DDBJ whole genome shotgun (WGS) entry which is preliminary data.</text>
</comment>
<keyword evidence="2" id="KW-1133">Transmembrane helix</keyword>
<feature type="transmembrane region" description="Helical" evidence="2">
    <location>
        <begin position="64"/>
        <end position="87"/>
    </location>
</feature>
<reference evidence="3 4" key="2">
    <citation type="submission" date="2019-01" db="EMBL/GenBank/DDBJ databases">
        <title>The decoding of complex shrimp genome reveals the adaptation for benthos swimmer, frequently molting mechanism and breeding impact on genome.</title>
        <authorList>
            <person name="Sun Y."/>
            <person name="Gao Y."/>
            <person name="Yu Y."/>
        </authorList>
    </citation>
    <scope>NUCLEOTIDE SEQUENCE [LARGE SCALE GENOMIC DNA]</scope>
    <source>
        <tissue evidence="3">Muscle</tissue>
    </source>
</reference>
<keyword evidence="4" id="KW-1185">Reference proteome</keyword>
<name>A0A423SG45_PENVA</name>
<protein>
    <submittedName>
        <fullName evidence="3">Uncharacterized protein</fullName>
    </submittedName>
</protein>
<reference evidence="3 4" key="1">
    <citation type="submission" date="2018-04" db="EMBL/GenBank/DDBJ databases">
        <authorList>
            <person name="Zhang X."/>
            <person name="Yuan J."/>
            <person name="Li F."/>
            <person name="Xiang J."/>
        </authorList>
    </citation>
    <scope>NUCLEOTIDE SEQUENCE [LARGE SCALE GENOMIC DNA]</scope>
    <source>
        <tissue evidence="3">Muscle</tissue>
    </source>
</reference>
<keyword evidence="2" id="KW-0472">Membrane</keyword>
<feature type="region of interest" description="Disordered" evidence="1">
    <location>
        <begin position="320"/>
        <end position="342"/>
    </location>
</feature>
<feature type="compositionally biased region" description="Pro residues" evidence="1">
    <location>
        <begin position="385"/>
        <end position="395"/>
    </location>
</feature>
<evidence type="ECO:0000256" key="1">
    <source>
        <dbReference type="SAM" id="MobiDB-lite"/>
    </source>
</evidence>
<feature type="transmembrane region" description="Helical" evidence="2">
    <location>
        <begin position="6"/>
        <end position="26"/>
    </location>
</feature>
<feature type="transmembrane region" description="Helical" evidence="2">
    <location>
        <begin position="38"/>
        <end position="58"/>
    </location>
</feature>
<evidence type="ECO:0000313" key="4">
    <source>
        <dbReference type="Proteomes" id="UP000283509"/>
    </source>
</evidence>